<feature type="region of interest" description="Disordered" evidence="1">
    <location>
        <begin position="336"/>
        <end position="383"/>
    </location>
</feature>
<evidence type="ECO:0000313" key="4">
    <source>
        <dbReference type="Proteomes" id="UP000243876"/>
    </source>
</evidence>
<evidence type="ECO:0000256" key="2">
    <source>
        <dbReference type="SAM" id="SignalP"/>
    </source>
</evidence>
<dbReference type="EMBL" id="CENE01000026">
    <property type="protein sequence ID" value="CEQ42454.1"/>
    <property type="molecule type" value="Genomic_DNA"/>
</dbReference>
<feature type="signal peptide" evidence="2">
    <location>
        <begin position="1"/>
        <end position="17"/>
    </location>
</feature>
<dbReference type="AlphaFoldDB" id="A0A0D6ER78"/>
<reference evidence="4" key="1">
    <citation type="submission" date="2015-02" db="EMBL/GenBank/DDBJ databases">
        <authorList>
            <person name="Gon?alves P."/>
        </authorList>
    </citation>
    <scope>NUCLEOTIDE SEQUENCE [LARGE SCALE GENOMIC DNA]</scope>
</reference>
<gene>
    <name evidence="3" type="primary">SPOSA6832_04270</name>
</gene>
<proteinExistence type="predicted"/>
<dbReference type="Proteomes" id="UP000243876">
    <property type="component" value="Unassembled WGS sequence"/>
</dbReference>
<keyword evidence="4" id="KW-1185">Reference proteome</keyword>
<keyword evidence="2" id="KW-0732">Signal</keyword>
<accession>A0A0D6ER78</accession>
<feature type="chain" id="PRO_5002303376" evidence="2">
    <location>
        <begin position="18"/>
        <end position="383"/>
    </location>
</feature>
<organism evidence="3 4">
    <name type="scientific">Sporidiobolus salmonicolor</name>
    <name type="common">Yeast-like fungus</name>
    <name type="synonym">Sporobolomyces salmonicolor</name>
    <dbReference type="NCBI Taxonomy" id="5005"/>
    <lineage>
        <taxon>Eukaryota</taxon>
        <taxon>Fungi</taxon>
        <taxon>Dikarya</taxon>
        <taxon>Basidiomycota</taxon>
        <taxon>Pucciniomycotina</taxon>
        <taxon>Microbotryomycetes</taxon>
        <taxon>Sporidiobolales</taxon>
        <taxon>Sporidiobolaceae</taxon>
        <taxon>Sporobolomyces</taxon>
    </lineage>
</organism>
<evidence type="ECO:0000313" key="3">
    <source>
        <dbReference type="EMBL" id="CEQ42454.1"/>
    </source>
</evidence>
<name>A0A0D6ER78_SPOSA</name>
<protein>
    <submittedName>
        <fullName evidence="3">SPOSA6832_04270-mRNA-1:cds</fullName>
    </submittedName>
</protein>
<sequence length="383" mass="39861">MLSSLLVASTLAGSALAQSSFVPLAAKRFDYNNLPYQADNGTGIRGTQVGYNRCNSTTEGAESMCQTAIINSIDEVVGDVEGEMVAWCTKDGHGTRIIPEGAIQGVQFMRTPHYVQVVGFIDQAKINIAADDYGGEMDVAEVGLTRGYRIRMAPISVETPSAVRFSPPFALVNGRLIFSNAFSGSTSTNGTTANGTMYQQIVQWHNFMGGSTFCLKACDPDYELGYAMCEHIFDRIGCKYNAPANYPAINGTFESCLGDDQLYPGVYVGSDGATSTYTQPPESLGVITTIPYEPFTPSSSSCTPYTSANIYTAAPTIGDDVASAFLSQSTTASTTVASSTSAASTGSGSGSGSLSATSQPTATGAAASNAASASSTSAAETNR</sequence>
<evidence type="ECO:0000256" key="1">
    <source>
        <dbReference type="SAM" id="MobiDB-lite"/>
    </source>
</evidence>
<dbReference type="OrthoDB" id="2564904at2759"/>